<dbReference type="KEGG" id="nha:Nham_1726"/>
<evidence type="ECO:0000313" key="4">
    <source>
        <dbReference type="Proteomes" id="UP000001953"/>
    </source>
</evidence>
<proteinExistence type="predicted"/>
<reference evidence="3 4" key="1">
    <citation type="submission" date="2006-03" db="EMBL/GenBank/DDBJ databases">
        <title>Complete sequence of chromosome of Nitrobacter hamburgensis X14.</title>
        <authorList>
            <consortium name="US DOE Joint Genome Institute"/>
            <person name="Copeland A."/>
            <person name="Lucas S."/>
            <person name="Lapidus A."/>
            <person name="Barry K."/>
            <person name="Detter J.C."/>
            <person name="Glavina del Rio T."/>
            <person name="Hammon N."/>
            <person name="Israni S."/>
            <person name="Dalin E."/>
            <person name="Tice H."/>
            <person name="Pitluck S."/>
            <person name="Chain P."/>
            <person name="Malfatti S."/>
            <person name="Shin M."/>
            <person name="Vergez L."/>
            <person name="Schmutz J."/>
            <person name="Larimer F."/>
            <person name="Land M."/>
            <person name="Hauser L."/>
            <person name="Kyrpides N."/>
            <person name="Ivanova N."/>
            <person name="Ward B."/>
            <person name="Arp D."/>
            <person name="Klotz M."/>
            <person name="Stein L."/>
            <person name="O'Mullan G."/>
            <person name="Starkenburg S."/>
            <person name="Sayavedra L."/>
            <person name="Poret-Peterson A.T."/>
            <person name="Gentry M.E."/>
            <person name="Bruce D."/>
            <person name="Richardson P."/>
        </authorList>
    </citation>
    <scope>NUCLEOTIDE SEQUENCE [LARGE SCALE GENOMIC DNA]</scope>
    <source>
        <strain evidence="4">DSM 10229 / NCIMB 13809 / X14</strain>
    </source>
</reference>
<dbReference type="GO" id="GO:0004519">
    <property type="term" value="F:endonuclease activity"/>
    <property type="evidence" value="ECO:0007669"/>
    <property type="project" value="InterPro"/>
</dbReference>
<organism evidence="3 4">
    <name type="scientific">Nitrobacter hamburgensis (strain DSM 10229 / NCIMB 13809 / X14)</name>
    <dbReference type="NCBI Taxonomy" id="323097"/>
    <lineage>
        <taxon>Bacteria</taxon>
        <taxon>Pseudomonadati</taxon>
        <taxon>Pseudomonadota</taxon>
        <taxon>Alphaproteobacteria</taxon>
        <taxon>Hyphomicrobiales</taxon>
        <taxon>Nitrobacteraceae</taxon>
        <taxon>Nitrobacter</taxon>
    </lineage>
</organism>
<evidence type="ECO:0000259" key="2">
    <source>
        <dbReference type="Pfam" id="PF20441"/>
    </source>
</evidence>
<dbReference type="STRING" id="323097.Nham_1726"/>
<dbReference type="eggNOG" id="COG4626">
    <property type="taxonomic scope" value="Bacteria"/>
</dbReference>
<dbReference type="RefSeq" id="WP_011510224.1">
    <property type="nucleotide sequence ID" value="NC_007964.1"/>
</dbReference>
<dbReference type="EMBL" id="CP000319">
    <property type="protein sequence ID" value="ABE62542.1"/>
    <property type="molecule type" value="Genomic_DNA"/>
</dbReference>
<dbReference type="HOGENOM" id="CLU_026632_6_0_5"/>
<dbReference type="AlphaFoldDB" id="Q1QMK5"/>
<feature type="domain" description="Terminase large subunit-like ATPase" evidence="1">
    <location>
        <begin position="48"/>
        <end position="215"/>
    </location>
</feature>
<dbReference type="InterPro" id="IPR005021">
    <property type="entry name" value="Terminase_largesu-like"/>
</dbReference>
<name>Q1QMK5_NITHX</name>
<evidence type="ECO:0000259" key="1">
    <source>
        <dbReference type="Pfam" id="PF03354"/>
    </source>
</evidence>
<dbReference type="OrthoDB" id="9760250at2"/>
<dbReference type="Pfam" id="PF03354">
    <property type="entry name" value="TerL_ATPase"/>
    <property type="match status" value="1"/>
</dbReference>
<dbReference type="InterPro" id="IPR027417">
    <property type="entry name" value="P-loop_NTPase"/>
</dbReference>
<dbReference type="Gene3D" id="3.30.420.240">
    <property type="match status" value="1"/>
</dbReference>
<keyword evidence="4" id="KW-1185">Reference proteome</keyword>
<accession>Q1QMK5</accession>
<dbReference type="Pfam" id="PF20441">
    <property type="entry name" value="TerL_nuclease"/>
    <property type="match status" value="1"/>
</dbReference>
<dbReference type="PANTHER" id="PTHR41287:SF1">
    <property type="entry name" value="PROTEIN YMFN"/>
    <property type="match status" value="1"/>
</dbReference>
<dbReference type="InterPro" id="IPR046461">
    <property type="entry name" value="TerL_ATPase"/>
</dbReference>
<dbReference type="Proteomes" id="UP000001953">
    <property type="component" value="Chromosome"/>
</dbReference>
<gene>
    <name evidence="3" type="ordered locus">Nham_1726</name>
</gene>
<protein>
    <submittedName>
        <fullName evidence="3">Phage Terminase</fullName>
    </submittedName>
</protein>
<dbReference type="PANTHER" id="PTHR41287">
    <property type="match status" value="1"/>
</dbReference>
<sequence length="540" mass="59190">MKDPYPHWLFDDSPIDDPFGYGERAVKFLRRLKHPKSRLPGNAFQLDPWQERIVRRIYGPRNPDGSRVVKTVVLLIPRGNRKSSLSAAISLLHAIGPEKIPGGECVLAAADRKQASIAFKEAVDVVRMDKRLVSATRIYDAFNSAKKIVLKKGGSFIETISSDAGTAHGKSIALLVADELAQWRGTDLWIALKSSLPKVKDSLLVVATTSGRGQDNLAWEIVDRARKVATGEINDPSMLPILFETDAGADWKDEALLYRANPGLTLGYQDISGLRQLVREAETSMTARDMVQNLHLNVWLDSSAAPFVDMTVYDEGAGEIDLAALEGEPCWLGVDLSSSIDLSVIVAAFRDGDDGYIVVPYFFCPADNLRQRQEATGAPYIDWQARGLIEATPGNVIDFRRVEERVRELCETYSVQEIAVDPAMARNLMNNLLEDGLPAVEHRQGSLSMMPAIANLERAIVGRKFKHGGNEPLRFCFANVEAQTNSSGHVVRFTKSKKWLSIDGAVAAAMAAHRASAGGSAAATSLYDDPEWETALAGFN</sequence>
<evidence type="ECO:0000313" key="3">
    <source>
        <dbReference type="EMBL" id="ABE62542.1"/>
    </source>
</evidence>
<dbReference type="InterPro" id="IPR046462">
    <property type="entry name" value="TerL_nuclease"/>
</dbReference>
<feature type="domain" description="Terminase large subunit-like endonuclease" evidence="2">
    <location>
        <begin position="239"/>
        <end position="517"/>
    </location>
</feature>
<dbReference type="Gene3D" id="3.40.50.300">
    <property type="entry name" value="P-loop containing nucleotide triphosphate hydrolases"/>
    <property type="match status" value="1"/>
</dbReference>